<dbReference type="PANTHER" id="PTHR11101:SF80">
    <property type="entry name" value="PHOSPHATE TRANSPORTER"/>
    <property type="match status" value="1"/>
</dbReference>
<feature type="transmembrane region" description="Helical" evidence="6">
    <location>
        <begin position="53"/>
        <end position="74"/>
    </location>
</feature>
<comment type="subcellular location">
    <subcellularLocation>
        <location evidence="1">Membrane</location>
        <topology evidence="1">Multi-pass membrane protein</topology>
    </subcellularLocation>
</comment>
<accession>A0AB35HLC0</accession>
<dbReference type="PANTHER" id="PTHR11101">
    <property type="entry name" value="PHOSPHATE TRANSPORTER"/>
    <property type="match status" value="1"/>
</dbReference>
<dbReference type="Proteomes" id="UP000427886">
    <property type="component" value="Chromosome"/>
</dbReference>
<organism evidence="7 10">
    <name type="scientific">Tetragenococcus halophilus</name>
    <name type="common">Pediococcus halophilus</name>
    <dbReference type="NCBI Taxonomy" id="51669"/>
    <lineage>
        <taxon>Bacteria</taxon>
        <taxon>Bacillati</taxon>
        <taxon>Bacillota</taxon>
        <taxon>Bacilli</taxon>
        <taxon>Lactobacillales</taxon>
        <taxon>Enterococcaceae</taxon>
        <taxon>Tetragenococcus</taxon>
    </lineage>
</organism>
<feature type="transmembrane region" description="Helical" evidence="6">
    <location>
        <begin position="155"/>
        <end position="178"/>
    </location>
</feature>
<evidence type="ECO:0000256" key="5">
    <source>
        <dbReference type="ARBA" id="ARBA00023136"/>
    </source>
</evidence>
<protein>
    <submittedName>
        <fullName evidence="7">Inorganic phosphate transporter</fullName>
    </submittedName>
</protein>
<proteinExistence type="predicted"/>
<evidence type="ECO:0000313" key="8">
    <source>
        <dbReference type="EMBL" id="QGP77450.1"/>
    </source>
</evidence>
<dbReference type="Proteomes" id="UP001057280">
    <property type="component" value="Unassembled WGS sequence"/>
</dbReference>
<evidence type="ECO:0000256" key="2">
    <source>
        <dbReference type="ARBA" id="ARBA00022448"/>
    </source>
</evidence>
<keyword evidence="4 6" id="KW-1133">Transmembrane helix</keyword>
<keyword evidence="2" id="KW-0813">Transport</keyword>
<dbReference type="Pfam" id="PF01384">
    <property type="entry name" value="PHO4"/>
    <property type="match status" value="1"/>
</dbReference>
<dbReference type="AlphaFoldDB" id="A0AB35HLC0"/>
<dbReference type="GO" id="GO:0035435">
    <property type="term" value="P:phosphate ion transmembrane transport"/>
    <property type="evidence" value="ECO:0007669"/>
    <property type="project" value="TreeGrafter"/>
</dbReference>
<reference evidence="8 9" key="1">
    <citation type="submission" date="2019-11" db="EMBL/GenBank/DDBJ databases">
        <authorList>
            <person name="Kim E."/>
            <person name="Lee J."/>
            <person name="Jeon K."/>
            <person name="Lee Y."/>
        </authorList>
    </citation>
    <scope>NUCLEOTIDE SEQUENCE [LARGE SCALE GENOMIC DNA]</scope>
    <source>
        <strain evidence="8 9">YJ1</strain>
    </source>
</reference>
<keyword evidence="5 6" id="KW-0472">Membrane</keyword>
<dbReference type="GO" id="GO:0016020">
    <property type="term" value="C:membrane"/>
    <property type="evidence" value="ECO:0007669"/>
    <property type="project" value="UniProtKB-SubCell"/>
</dbReference>
<dbReference type="InterPro" id="IPR001204">
    <property type="entry name" value="Phos_transporter"/>
</dbReference>
<reference evidence="7" key="2">
    <citation type="submission" date="2020-06" db="EMBL/GenBank/DDBJ databases">
        <authorList>
            <person name="Link T."/>
            <person name="Ehrmann M."/>
        </authorList>
    </citation>
    <scope>NUCLEOTIDE SEQUENCE</scope>
    <source>
        <strain evidence="7">TMW 2.2257</strain>
    </source>
</reference>
<evidence type="ECO:0000313" key="10">
    <source>
        <dbReference type="Proteomes" id="UP001057280"/>
    </source>
</evidence>
<keyword evidence="3 6" id="KW-0812">Transmembrane</keyword>
<reference evidence="7" key="3">
    <citation type="journal article" date="2021" name="BMC Microbiol.">
        <title>The diversity among the species Tetragenococcus halophilus including new isolates from a lupine seed fermentation.</title>
        <authorList>
            <person name="Link T."/>
            <person name="Vogel R.F."/>
            <person name="Ehrmann M.A."/>
        </authorList>
    </citation>
    <scope>NUCLEOTIDE SEQUENCE</scope>
    <source>
        <strain evidence="7">TMW 2.2257</strain>
    </source>
</reference>
<evidence type="ECO:0000256" key="4">
    <source>
        <dbReference type="ARBA" id="ARBA00022989"/>
    </source>
</evidence>
<dbReference type="GO" id="GO:0005315">
    <property type="term" value="F:phosphate transmembrane transporter activity"/>
    <property type="evidence" value="ECO:0007669"/>
    <property type="project" value="InterPro"/>
</dbReference>
<name>A0AB35HLC0_TETHA</name>
<feature type="transmembrane region" description="Helical" evidence="6">
    <location>
        <begin position="275"/>
        <end position="293"/>
    </location>
</feature>
<feature type="transmembrane region" description="Helical" evidence="6">
    <location>
        <begin position="94"/>
        <end position="117"/>
    </location>
</feature>
<gene>
    <name evidence="8" type="ORF">GLW17_01180</name>
    <name evidence="7" type="ORF">HXW75_00165</name>
</gene>
<dbReference type="EMBL" id="JACACB010000001">
    <property type="protein sequence ID" value="MCO8296894.1"/>
    <property type="molecule type" value="Genomic_DNA"/>
</dbReference>
<evidence type="ECO:0000256" key="1">
    <source>
        <dbReference type="ARBA" id="ARBA00004141"/>
    </source>
</evidence>
<evidence type="ECO:0000313" key="7">
    <source>
        <dbReference type="EMBL" id="MCO8296894.1"/>
    </source>
</evidence>
<feature type="transmembrane region" description="Helical" evidence="6">
    <location>
        <begin position="326"/>
        <end position="348"/>
    </location>
</feature>
<feature type="transmembrane region" description="Helical" evidence="6">
    <location>
        <begin position="12"/>
        <end position="33"/>
    </location>
</feature>
<dbReference type="EMBL" id="CP046246">
    <property type="protein sequence ID" value="QGP77450.1"/>
    <property type="molecule type" value="Genomic_DNA"/>
</dbReference>
<dbReference type="KEGG" id="tey:GLW17_01180"/>
<evidence type="ECO:0000256" key="6">
    <source>
        <dbReference type="SAM" id="Phobius"/>
    </source>
</evidence>
<sequence length="351" mass="37612">MISSYYEWWCKILSVALVVTVTLVMGVIFVNGWTDAPNAIATAVSTRVLKPNMAIGIAVVMNFLGALIMTIFNAQVAETISNIVSFEAQGQVDVAHIALAAALFSIVVWTVAAWYFGIPTSESHALIAGLTGSAMALSGLDAVNGQEWLKVIIGLLFSTIFGFGGGYLVTKLISFLFYNSSRRRVNKFFTWGQAVAAAANAFLHGAQDGQKFMGVFMLGLYYNGLAEKSGNGFVIPIWVMALCSLTMGIGTSIGGMRIIKSVGMDMVKLETYQGFCSDLSTAICLFFASMFGIPVSTTHTKTTAIMGVGASKRLSSVDWSIVKDMISAWVLTFPGCGLIAYIMAKLFVGIF</sequence>
<feature type="transmembrane region" description="Helical" evidence="6">
    <location>
        <begin position="233"/>
        <end position="254"/>
    </location>
</feature>
<evidence type="ECO:0000256" key="3">
    <source>
        <dbReference type="ARBA" id="ARBA00022692"/>
    </source>
</evidence>
<evidence type="ECO:0000313" key="9">
    <source>
        <dbReference type="Proteomes" id="UP000427886"/>
    </source>
</evidence>